<gene>
    <name evidence="1" type="ORF">I4F81_008714</name>
</gene>
<reference evidence="1" key="1">
    <citation type="submission" date="2019-11" db="EMBL/GenBank/DDBJ databases">
        <title>Nori genome reveals adaptations in red seaweeds to the harsh intertidal environment.</title>
        <authorList>
            <person name="Wang D."/>
            <person name="Mao Y."/>
        </authorList>
    </citation>
    <scope>NUCLEOTIDE SEQUENCE</scope>
    <source>
        <tissue evidence="1">Gametophyte</tissue>
    </source>
</reference>
<dbReference type="EMBL" id="CM020619">
    <property type="protein sequence ID" value="KAK1866194.1"/>
    <property type="molecule type" value="Genomic_DNA"/>
</dbReference>
<sequence>MAVPRGRGGRGTMARLHPPTAAASVLFLTVALWLLFGRHGRRPVAFTPASRFFPSPAAEAVYRATRRLALANATATAAAGSASLTLSSSSSPSGAPSPALPAGDITRRPWAARIIVSERRKVLFCPIPKAANSNWKYLLRRLEGYGDYANLSKLHSPALSGLRYLSDYSAGEAAALLADPAYTKFVFVRDPYTRLLSAYMDKIASTQPTFVHAELRAFLAHLMDWRWVKARVASVGGGGGGGGGALPPDAAAGVGGAVRVAGVAGGGGSGGDGNGVGGVAVAAGGVGRGGSGGIEAAPRPSFRAFVDELLKAPPAAMNAHWAPQSLLCGFGEMPYDFVGRFERLAADAATLLARIGAPPGVTFPTQAEIGFPPSGAAAVAGDFWSLDLMLKARLIYDVDFHTLGSLSGGSPTHARRRFSTAARWRASELTIGSPGGVRGIFM</sequence>
<comment type="caution">
    <text evidence="1">The sequence shown here is derived from an EMBL/GenBank/DDBJ whole genome shotgun (WGS) entry which is preliminary data.</text>
</comment>
<organism evidence="1 2">
    <name type="scientific">Pyropia yezoensis</name>
    <name type="common">Susabi-nori</name>
    <name type="synonym">Porphyra yezoensis</name>
    <dbReference type="NCBI Taxonomy" id="2788"/>
    <lineage>
        <taxon>Eukaryota</taxon>
        <taxon>Rhodophyta</taxon>
        <taxon>Bangiophyceae</taxon>
        <taxon>Bangiales</taxon>
        <taxon>Bangiaceae</taxon>
        <taxon>Pyropia</taxon>
    </lineage>
</organism>
<name>A0ACC3C799_PYRYE</name>
<evidence type="ECO:0000313" key="2">
    <source>
        <dbReference type="Proteomes" id="UP000798662"/>
    </source>
</evidence>
<evidence type="ECO:0000313" key="1">
    <source>
        <dbReference type="EMBL" id="KAK1866194.1"/>
    </source>
</evidence>
<dbReference type="Proteomes" id="UP000798662">
    <property type="component" value="Chromosome 2"/>
</dbReference>
<proteinExistence type="predicted"/>
<accession>A0ACC3C799</accession>
<keyword evidence="2" id="KW-1185">Reference proteome</keyword>
<protein>
    <submittedName>
        <fullName evidence="1">Uncharacterized protein</fullName>
    </submittedName>
</protein>